<dbReference type="AlphaFoldDB" id="A0A4D9DTD6"/>
<proteinExistence type="predicted"/>
<comment type="caution">
    <text evidence="2">The sequence shown here is derived from an EMBL/GenBank/DDBJ whole genome shotgun (WGS) entry which is preliminary data.</text>
</comment>
<organism evidence="2 3">
    <name type="scientific">Platysternon megacephalum</name>
    <name type="common">big-headed turtle</name>
    <dbReference type="NCBI Taxonomy" id="55544"/>
    <lineage>
        <taxon>Eukaryota</taxon>
        <taxon>Metazoa</taxon>
        <taxon>Chordata</taxon>
        <taxon>Craniata</taxon>
        <taxon>Vertebrata</taxon>
        <taxon>Euteleostomi</taxon>
        <taxon>Archelosauria</taxon>
        <taxon>Testudinata</taxon>
        <taxon>Testudines</taxon>
        <taxon>Cryptodira</taxon>
        <taxon>Durocryptodira</taxon>
        <taxon>Testudinoidea</taxon>
        <taxon>Platysternidae</taxon>
        <taxon>Platysternon</taxon>
    </lineage>
</organism>
<name>A0A4D9DTD6_9SAUR</name>
<evidence type="ECO:0000313" key="2">
    <source>
        <dbReference type="EMBL" id="TFJ98142.1"/>
    </source>
</evidence>
<reference evidence="2 3" key="2">
    <citation type="submission" date="2019-04" db="EMBL/GenBank/DDBJ databases">
        <title>The genome sequence of big-headed turtle.</title>
        <authorList>
            <person name="Gong S."/>
        </authorList>
    </citation>
    <scope>NUCLEOTIDE SEQUENCE [LARGE SCALE GENOMIC DNA]</scope>
    <source>
        <strain evidence="2">DO16091913</strain>
        <tissue evidence="2">Muscle</tissue>
    </source>
</reference>
<feature type="signal peptide" evidence="1">
    <location>
        <begin position="1"/>
        <end position="24"/>
    </location>
</feature>
<keyword evidence="1" id="KW-0732">Signal</keyword>
<reference evidence="2 3" key="1">
    <citation type="submission" date="2019-04" db="EMBL/GenBank/DDBJ databases">
        <title>Draft genome of the big-headed turtle Platysternon megacephalum.</title>
        <authorList>
            <person name="Gong S."/>
        </authorList>
    </citation>
    <scope>NUCLEOTIDE SEQUENCE [LARGE SCALE GENOMIC DNA]</scope>
    <source>
        <strain evidence="2">DO16091913</strain>
        <tissue evidence="2">Muscle</tissue>
    </source>
</reference>
<keyword evidence="3" id="KW-1185">Reference proteome</keyword>
<evidence type="ECO:0000256" key="1">
    <source>
        <dbReference type="SAM" id="SignalP"/>
    </source>
</evidence>
<accession>A0A4D9DTD6</accession>
<protein>
    <submittedName>
        <fullName evidence="2">DNA repair protein XRCC1</fullName>
    </submittedName>
</protein>
<sequence length="117" mass="12630">MHNPPPLCEIIQLWNVLLSALTAGMEPLYWSELVERAELAIMGTESPTMAAWCSCPALRMPPERAVSGMMPRLPAPRVWGGLPSRAFSTGTAGCIVCCATDSLGFSPEIPLLPNMVF</sequence>
<evidence type="ECO:0000313" key="3">
    <source>
        <dbReference type="Proteomes" id="UP000297703"/>
    </source>
</evidence>
<gene>
    <name evidence="2" type="ORF">DR999_PMT19948</name>
</gene>
<dbReference type="Proteomes" id="UP000297703">
    <property type="component" value="Unassembled WGS sequence"/>
</dbReference>
<dbReference type="EMBL" id="QXTE01000422">
    <property type="protein sequence ID" value="TFJ98142.1"/>
    <property type="molecule type" value="Genomic_DNA"/>
</dbReference>
<feature type="chain" id="PRO_5020023165" evidence="1">
    <location>
        <begin position="25"/>
        <end position="117"/>
    </location>
</feature>